<dbReference type="GeneID" id="34593963"/>
<name>A0A178C7J3_9EURO</name>
<dbReference type="PROSITE" id="PS50011">
    <property type="entry name" value="PROTEIN_KINASE_DOM"/>
    <property type="match status" value="1"/>
</dbReference>
<dbReference type="InterPro" id="IPR000719">
    <property type="entry name" value="Prot_kinase_dom"/>
</dbReference>
<dbReference type="OrthoDB" id="4119972at2759"/>
<dbReference type="Gene3D" id="1.10.510.10">
    <property type="entry name" value="Transferase(Phosphotransferase) domain 1"/>
    <property type="match status" value="1"/>
</dbReference>
<evidence type="ECO:0000313" key="3">
    <source>
        <dbReference type="Proteomes" id="UP000185904"/>
    </source>
</evidence>
<feature type="domain" description="Protein kinase" evidence="1">
    <location>
        <begin position="1"/>
        <end position="266"/>
    </location>
</feature>
<organism evidence="2 3">
    <name type="scientific">Fonsecaea nubica</name>
    <dbReference type="NCBI Taxonomy" id="856822"/>
    <lineage>
        <taxon>Eukaryota</taxon>
        <taxon>Fungi</taxon>
        <taxon>Dikarya</taxon>
        <taxon>Ascomycota</taxon>
        <taxon>Pezizomycotina</taxon>
        <taxon>Eurotiomycetes</taxon>
        <taxon>Chaetothyriomycetidae</taxon>
        <taxon>Chaetothyriales</taxon>
        <taxon>Herpotrichiellaceae</taxon>
        <taxon>Fonsecaea</taxon>
    </lineage>
</organism>
<gene>
    <name evidence="2" type="ORF">AYO20_10575</name>
</gene>
<dbReference type="RefSeq" id="XP_022495205.1">
    <property type="nucleotide sequence ID" value="XM_022648832.1"/>
</dbReference>
<dbReference type="PANTHER" id="PTHR44329:SF289">
    <property type="entry name" value="SERINE_THREONINE-PROTEIN KINASE VIK"/>
    <property type="match status" value="1"/>
</dbReference>
<evidence type="ECO:0000259" key="1">
    <source>
        <dbReference type="PROSITE" id="PS50011"/>
    </source>
</evidence>
<reference evidence="2 3" key="1">
    <citation type="submission" date="2016-03" db="EMBL/GenBank/DDBJ databases">
        <title>The draft genome sequence of Fonsecaea nubica causative agent of cutaneous subcutaneous infection in human host.</title>
        <authorList>
            <person name="Costa F."/>
            <person name="Sybren D.H."/>
            <person name="Raittz R.T."/>
            <person name="Weiss V.A."/>
            <person name="Leao A.C."/>
            <person name="Gomes R."/>
            <person name="De Souza E.M."/>
            <person name="Pedrosa F.O."/>
            <person name="Steffens M.B."/>
            <person name="Bombassaro A."/>
            <person name="Tadra-Sfeir M.Z."/>
            <person name="Moreno L.F."/>
            <person name="Najafzadeh M.J."/>
            <person name="Felipe M.S."/>
            <person name="Teixeira M."/>
            <person name="Sun J."/>
            <person name="Xi L."/>
            <person name="Castro M.A."/>
            <person name="Vicente V.A."/>
        </authorList>
    </citation>
    <scope>NUCLEOTIDE SEQUENCE [LARGE SCALE GENOMIC DNA]</scope>
    <source>
        <strain evidence="2 3">CBS 269.64</strain>
    </source>
</reference>
<dbReference type="SUPFAM" id="SSF56112">
    <property type="entry name" value="Protein kinase-like (PK-like)"/>
    <property type="match status" value="1"/>
</dbReference>
<dbReference type="GO" id="GO:0005524">
    <property type="term" value="F:ATP binding"/>
    <property type="evidence" value="ECO:0007669"/>
    <property type="project" value="InterPro"/>
</dbReference>
<evidence type="ECO:0000313" key="2">
    <source>
        <dbReference type="EMBL" id="OAL24972.1"/>
    </source>
</evidence>
<dbReference type="PANTHER" id="PTHR44329">
    <property type="entry name" value="SERINE/THREONINE-PROTEIN KINASE TNNI3K-RELATED"/>
    <property type="match status" value="1"/>
</dbReference>
<accession>A0A178C7J3</accession>
<dbReference type="Pfam" id="PF00069">
    <property type="entry name" value="Pkinase"/>
    <property type="match status" value="1"/>
</dbReference>
<dbReference type="GO" id="GO:0004674">
    <property type="term" value="F:protein serine/threonine kinase activity"/>
    <property type="evidence" value="ECO:0007669"/>
    <property type="project" value="TreeGrafter"/>
</dbReference>
<dbReference type="AlphaFoldDB" id="A0A178C7J3"/>
<dbReference type="EMBL" id="LVCJ01000115">
    <property type="protein sequence ID" value="OAL24972.1"/>
    <property type="molecule type" value="Genomic_DNA"/>
</dbReference>
<protein>
    <recommendedName>
        <fullName evidence="1">Protein kinase domain-containing protein</fullName>
    </recommendedName>
</protein>
<keyword evidence="3" id="KW-1185">Reference proteome</keyword>
<dbReference type="InterPro" id="IPR011009">
    <property type="entry name" value="Kinase-like_dom_sf"/>
</dbReference>
<dbReference type="InterPro" id="IPR051681">
    <property type="entry name" value="Ser/Thr_Kinases-Pseudokinases"/>
</dbReference>
<comment type="caution">
    <text evidence="2">The sequence shown here is derived from an EMBL/GenBank/DDBJ whole genome shotgun (WGS) entry which is preliminary data.</text>
</comment>
<sequence>MHFGPEQDTPTLEIPYDGLRFLSACLSSVVYVIDTERVLKTYHDTDNNEDIVERRAYARLGEHPNIARFLGSTSTGDIVLERGRVLREVLRQPNGDVSIRRKVQWLKDYAHGLQHCHSKGIVHADVGCHNAILNPHGRVQLIDFAGCSIDGAEASYCYEWFSYRRSGPVSIASVQTDIFALGCMIFEVVTGRPPFQDELETSPTRTHIVEERYMNDQFPDLQNLPAPLREVTRACWHDTVHSMEDVARMLEALDGQGCCAKLRAWINTQESYGMLASMRDWENNN</sequence>
<proteinExistence type="predicted"/>
<dbReference type="Proteomes" id="UP000185904">
    <property type="component" value="Unassembled WGS sequence"/>
</dbReference>